<evidence type="ECO:0000256" key="5">
    <source>
        <dbReference type="SAM" id="MobiDB-lite"/>
    </source>
</evidence>
<dbReference type="Pfam" id="PF00707">
    <property type="entry name" value="IF3_C"/>
    <property type="match status" value="1"/>
</dbReference>
<dbReference type="InterPro" id="IPR036788">
    <property type="entry name" value="T_IF-3_C_sf"/>
</dbReference>
<dbReference type="InterPro" id="IPR019815">
    <property type="entry name" value="Translation_initiation_fac_3_C"/>
</dbReference>
<keyword evidence="3" id="KW-0648">Protein biosynthesis</keyword>
<dbReference type="NCBIfam" id="TIGR00168">
    <property type="entry name" value="infC"/>
    <property type="match status" value="1"/>
</dbReference>
<keyword evidence="2 7" id="KW-0396">Initiation factor</keyword>
<feature type="region of interest" description="Disordered" evidence="5">
    <location>
        <begin position="1"/>
        <end position="25"/>
    </location>
</feature>
<feature type="domain" description="Translation initiation factor 3 C-terminal" evidence="6">
    <location>
        <begin position="26"/>
        <end position="99"/>
    </location>
</feature>
<evidence type="ECO:0000259" key="6">
    <source>
        <dbReference type="Pfam" id="PF00707"/>
    </source>
</evidence>
<dbReference type="EMBL" id="LCQQ01000019">
    <property type="protein sequence ID" value="KKW20925.1"/>
    <property type="molecule type" value="Genomic_DNA"/>
</dbReference>
<dbReference type="SUPFAM" id="SSF55200">
    <property type="entry name" value="Translation initiation factor IF3, C-terminal domain"/>
    <property type="match status" value="1"/>
</dbReference>
<dbReference type="PANTHER" id="PTHR10938:SF0">
    <property type="entry name" value="TRANSLATION INITIATION FACTOR IF-3, MITOCHONDRIAL"/>
    <property type="match status" value="1"/>
</dbReference>
<evidence type="ECO:0000256" key="4">
    <source>
        <dbReference type="NCBIfam" id="TIGR00168"/>
    </source>
</evidence>
<evidence type="ECO:0000256" key="1">
    <source>
        <dbReference type="ARBA" id="ARBA00005439"/>
    </source>
</evidence>
<evidence type="ECO:0000313" key="8">
    <source>
        <dbReference type="Proteomes" id="UP000034201"/>
    </source>
</evidence>
<dbReference type="Proteomes" id="UP000034201">
    <property type="component" value="Unassembled WGS sequence"/>
</dbReference>
<dbReference type="Gene3D" id="3.30.110.10">
    <property type="entry name" value="Translation initiation factor 3 (IF-3), C-terminal domain"/>
    <property type="match status" value="1"/>
</dbReference>
<reference evidence="7 8" key="1">
    <citation type="journal article" date="2015" name="Nature">
        <title>rRNA introns, odd ribosomes, and small enigmatic genomes across a large radiation of phyla.</title>
        <authorList>
            <person name="Brown C.T."/>
            <person name="Hug L.A."/>
            <person name="Thomas B.C."/>
            <person name="Sharon I."/>
            <person name="Castelle C.J."/>
            <person name="Singh A."/>
            <person name="Wilkins M.J."/>
            <person name="Williams K.H."/>
            <person name="Banfield J.F."/>
        </authorList>
    </citation>
    <scope>NUCLEOTIDE SEQUENCE [LARGE SCALE GENOMIC DNA]</scope>
</reference>
<gene>
    <name evidence="7" type="ORF">UY61_C0019G0013</name>
</gene>
<evidence type="ECO:0000256" key="2">
    <source>
        <dbReference type="ARBA" id="ARBA00022540"/>
    </source>
</evidence>
<protein>
    <recommendedName>
        <fullName evidence="4">Translation initiation factor IF-3</fullName>
    </recommendedName>
</protein>
<dbReference type="GO" id="GO:0032790">
    <property type="term" value="P:ribosome disassembly"/>
    <property type="evidence" value="ECO:0007669"/>
    <property type="project" value="TreeGrafter"/>
</dbReference>
<dbReference type="PANTHER" id="PTHR10938">
    <property type="entry name" value="TRANSLATION INITIATION FACTOR IF-3"/>
    <property type="match status" value="1"/>
</dbReference>
<organism evidence="7 8">
    <name type="scientific">Candidatus Adlerbacteria bacterium GW2011_GWC1_50_9</name>
    <dbReference type="NCBI Taxonomy" id="1618608"/>
    <lineage>
        <taxon>Bacteria</taxon>
        <taxon>Candidatus Adleribacteriota</taxon>
    </lineage>
</organism>
<dbReference type="GO" id="GO:0003743">
    <property type="term" value="F:translation initiation factor activity"/>
    <property type="evidence" value="ECO:0007669"/>
    <property type="project" value="UniProtKB-UniRule"/>
</dbReference>
<comment type="caution">
    <text evidence="7">The sequence shown here is derived from an EMBL/GenBank/DDBJ whole genome shotgun (WGS) entry which is preliminary data.</text>
</comment>
<accession>A0A0G1WQR9</accession>
<evidence type="ECO:0000313" key="7">
    <source>
        <dbReference type="EMBL" id="KKW20925.1"/>
    </source>
</evidence>
<sequence length="110" mass="12851">MDFGKFKYEREKGDRERGRGKKKEPELKELRIGFTTGKGDLARTAEKAKEFLERGDKVRISMRLRGREKAHGSLAMEKFKEFLEYIPIVHRLESPPKRFPQGISTVIVKE</sequence>
<dbReference type="AlphaFoldDB" id="A0A0G1WQR9"/>
<evidence type="ECO:0000256" key="3">
    <source>
        <dbReference type="ARBA" id="ARBA00022917"/>
    </source>
</evidence>
<dbReference type="InterPro" id="IPR001288">
    <property type="entry name" value="Translation_initiation_fac_3"/>
</dbReference>
<dbReference type="GO" id="GO:0043022">
    <property type="term" value="F:ribosome binding"/>
    <property type="evidence" value="ECO:0007669"/>
    <property type="project" value="TreeGrafter"/>
</dbReference>
<proteinExistence type="inferred from homology"/>
<comment type="similarity">
    <text evidence="1">Belongs to the IF-3 family.</text>
</comment>
<name>A0A0G1WQR9_9BACT</name>